<proteinExistence type="predicted"/>
<dbReference type="InterPro" id="IPR035944">
    <property type="entry name" value="YfbM-like_sf"/>
</dbReference>
<evidence type="ECO:0000313" key="2">
    <source>
        <dbReference type="Proteomes" id="UP000181951"/>
    </source>
</evidence>
<evidence type="ECO:0000313" key="1">
    <source>
        <dbReference type="EMBL" id="SEO88121.1"/>
    </source>
</evidence>
<dbReference type="AlphaFoldDB" id="A0A1H8TB64"/>
<dbReference type="EMBL" id="FODD01000050">
    <property type="protein sequence ID" value="SEO88121.1"/>
    <property type="molecule type" value="Genomic_DNA"/>
</dbReference>
<dbReference type="Proteomes" id="UP000181951">
    <property type="component" value="Unassembled WGS sequence"/>
</dbReference>
<organism evidence="1 2">
    <name type="scientific">Actinacidiphila rubida</name>
    <dbReference type="NCBI Taxonomy" id="310780"/>
    <lineage>
        <taxon>Bacteria</taxon>
        <taxon>Bacillati</taxon>
        <taxon>Actinomycetota</taxon>
        <taxon>Actinomycetes</taxon>
        <taxon>Kitasatosporales</taxon>
        <taxon>Streptomycetaceae</taxon>
        <taxon>Actinacidiphila</taxon>
    </lineage>
</organism>
<accession>A0A1H8TB64</accession>
<dbReference type="OrthoDB" id="5354816at2"/>
<keyword evidence="2" id="KW-1185">Reference proteome</keyword>
<dbReference type="Pfam" id="PF08974">
    <property type="entry name" value="DUF1877"/>
    <property type="match status" value="1"/>
</dbReference>
<reference evidence="1 2" key="1">
    <citation type="submission" date="2016-10" db="EMBL/GenBank/DDBJ databases">
        <authorList>
            <person name="de Groot N.N."/>
        </authorList>
    </citation>
    <scope>NUCLEOTIDE SEQUENCE [LARGE SCALE GENOMIC DNA]</scope>
    <source>
        <strain evidence="1 2">CGMCC 4.2026</strain>
    </source>
</reference>
<dbReference type="RefSeq" id="WP_069462718.1">
    <property type="nucleotide sequence ID" value="NZ_FODD01000050.1"/>
</dbReference>
<dbReference type="Gene3D" id="3.40.1760.10">
    <property type="entry name" value="YfbM-like super family"/>
    <property type="match status" value="1"/>
</dbReference>
<gene>
    <name evidence="1" type="ORF">SAMN05216267_105027</name>
</gene>
<name>A0A1H8TB64_9ACTN</name>
<dbReference type="STRING" id="310780.SAMN05216267_105027"/>
<evidence type="ECO:0008006" key="3">
    <source>
        <dbReference type="Google" id="ProtNLM"/>
    </source>
</evidence>
<sequence>MSIEFTIWRITLTAYERAAEAGALGPERVAVEEAVSKDWDVLARILADGRVPLPVTGAARAIAGGEVLPEDDLDNGGTRVLSPALVREVAGDLAELGDADIESRYLTVDFTDCYGTNEGGAHASPVENYLTSFHRLRQFYTEAAKSGDAMAVWLG</sequence>
<protein>
    <recommendedName>
        <fullName evidence="3">DUF1877 family protein</fullName>
    </recommendedName>
</protein>
<dbReference type="InterPro" id="IPR015068">
    <property type="entry name" value="DUF1877"/>
</dbReference>